<proteinExistence type="predicted"/>
<feature type="region of interest" description="Disordered" evidence="1">
    <location>
        <begin position="1"/>
        <end position="33"/>
    </location>
</feature>
<reference evidence="2 4" key="1">
    <citation type="submission" date="2020-01" db="EMBL/GenBank/DDBJ databases">
        <authorList>
            <consortium name="DOE Joint Genome Institute"/>
            <person name="Haridas S."/>
            <person name="Albert R."/>
            <person name="Binder M."/>
            <person name="Bloem J."/>
            <person name="Labutti K."/>
            <person name="Salamov A."/>
            <person name="Andreopoulos B."/>
            <person name="Baker S.E."/>
            <person name="Barry K."/>
            <person name="Bills G."/>
            <person name="Bluhm B.H."/>
            <person name="Cannon C."/>
            <person name="Castanera R."/>
            <person name="Culley D.E."/>
            <person name="Daum C."/>
            <person name="Ezra D."/>
            <person name="Gonzalez J.B."/>
            <person name="Henrissat B."/>
            <person name="Kuo A."/>
            <person name="Liang C."/>
            <person name="Lipzen A."/>
            <person name="Lutzoni F."/>
            <person name="Magnuson J."/>
            <person name="Mondo S."/>
            <person name="Nolan M."/>
            <person name="Ohm R."/>
            <person name="Pangilinan J."/>
            <person name="Park H.-J."/>
            <person name="Ramirez L."/>
            <person name="Alfaro M."/>
            <person name="Sun H."/>
            <person name="Tritt A."/>
            <person name="Yoshinaga Y."/>
            <person name="Zwiers L.-H."/>
            <person name="Turgeon B.G."/>
            <person name="Goodwin S.B."/>
            <person name="Spatafora J.W."/>
            <person name="Crous P.W."/>
            <person name="Grigoriev I.V."/>
        </authorList>
    </citation>
    <scope>NUCLEOTIDE SEQUENCE</scope>
    <source>
        <strain evidence="2 4">CBS 781.70</strain>
    </source>
</reference>
<evidence type="ECO:0000313" key="3">
    <source>
        <dbReference type="Proteomes" id="UP000504638"/>
    </source>
</evidence>
<dbReference type="RefSeq" id="XP_033530046.1">
    <property type="nucleotide sequence ID" value="XM_033681573.1"/>
</dbReference>
<feature type="compositionally biased region" description="Pro residues" evidence="1">
    <location>
        <begin position="203"/>
        <end position="215"/>
    </location>
</feature>
<accession>A0A6G1FRE6</accession>
<reference evidence="4" key="2">
    <citation type="submission" date="2020-04" db="EMBL/GenBank/DDBJ databases">
        <authorList>
            <consortium name="NCBI Genome Project"/>
        </authorList>
    </citation>
    <scope>NUCLEOTIDE SEQUENCE</scope>
    <source>
        <strain evidence="4">CBS 781.70</strain>
    </source>
</reference>
<evidence type="ECO:0000313" key="4">
    <source>
        <dbReference type="RefSeq" id="XP_033530046.1"/>
    </source>
</evidence>
<dbReference type="OrthoDB" id="5389296at2759"/>
<dbReference type="AlphaFoldDB" id="A0A6G1FRE6"/>
<reference evidence="4" key="3">
    <citation type="submission" date="2025-04" db="UniProtKB">
        <authorList>
            <consortium name="RefSeq"/>
        </authorList>
    </citation>
    <scope>IDENTIFICATION</scope>
    <source>
        <strain evidence="4">CBS 781.70</strain>
    </source>
</reference>
<sequence>MNFSTPSPHRFTLPGQKPSKRPHPPPPRTPLSVPALSQLQSQIKGAKPFQQFTPSHARFARTPKFSLRKKDAIPASDLERRERRDPMDAINTRALQTDPIDIREFDSGDQRGHRRRLKRVESIEESWSPPPATDGRAEHGQATDSDEMLLDSEAHDSNIRFNDSSTIQSSSTKPCHRIDPFTPCKRQRLTSPLSAARNFHASSPPPTPAPPPPRRGLPNKPRNTLAITTPAATKPRFILHPSERTPTTSNSTRPRTAAGPKAFIRPPADSPQQAQPSAETFSPRKRGYRFVEGGMAATVAGWIVEGWEKEQTASARQSQAVWRGWKPAAAVGNRGVREKVVTVRVGEIQRGTARPGLGGLSLMKGIVGEEVKWVGVVTGLGLGKGSRCATEGDVVRLEGSKWDIGIDGVRWLMAVEGSVVSREPG</sequence>
<keyword evidence="3" id="KW-1185">Reference proteome</keyword>
<protein>
    <submittedName>
        <fullName evidence="2 4">Uncharacterized protein</fullName>
    </submittedName>
</protein>
<feature type="region of interest" description="Disordered" evidence="1">
    <location>
        <begin position="45"/>
        <end position="285"/>
    </location>
</feature>
<feature type="compositionally biased region" description="Low complexity" evidence="1">
    <location>
        <begin position="244"/>
        <end position="256"/>
    </location>
</feature>
<organism evidence="2">
    <name type="scientific">Eremomyces bilateralis CBS 781.70</name>
    <dbReference type="NCBI Taxonomy" id="1392243"/>
    <lineage>
        <taxon>Eukaryota</taxon>
        <taxon>Fungi</taxon>
        <taxon>Dikarya</taxon>
        <taxon>Ascomycota</taxon>
        <taxon>Pezizomycotina</taxon>
        <taxon>Dothideomycetes</taxon>
        <taxon>Dothideomycetes incertae sedis</taxon>
        <taxon>Eremomycetales</taxon>
        <taxon>Eremomycetaceae</taxon>
        <taxon>Eremomyces</taxon>
    </lineage>
</organism>
<dbReference type="GeneID" id="54422143"/>
<name>A0A6G1FRE6_9PEZI</name>
<dbReference type="Proteomes" id="UP000504638">
    <property type="component" value="Unplaced"/>
</dbReference>
<feature type="compositionally biased region" description="Basic and acidic residues" evidence="1">
    <location>
        <begin position="68"/>
        <end position="87"/>
    </location>
</feature>
<dbReference type="EMBL" id="ML975184">
    <property type="protein sequence ID" value="KAF1808415.1"/>
    <property type="molecule type" value="Genomic_DNA"/>
</dbReference>
<feature type="compositionally biased region" description="Basic and acidic residues" evidence="1">
    <location>
        <begin position="100"/>
        <end position="111"/>
    </location>
</feature>
<feature type="compositionally biased region" description="Low complexity" evidence="1">
    <location>
        <begin position="266"/>
        <end position="278"/>
    </location>
</feature>
<evidence type="ECO:0000256" key="1">
    <source>
        <dbReference type="SAM" id="MobiDB-lite"/>
    </source>
</evidence>
<gene>
    <name evidence="2 4" type="ORF">P152DRAFT_477328</name>
</gene>
<feature type="compositionally biased region" description="Polar residues" evidence="1">
    <location>
        <begin position="159"/>
        <end position="173"/>
    </location>
</feature>
<evidence type="ECO:0000313" key="2">
    <source>
        <dbReference type="EMBL" id="KAF1808415.1"/>
    </source>
</evidence>